<feature type="region of interest" description="Disordered" evidence="1">
    <location>
        <begin position="1"/>
        <end position="20"/>
    </location>
</feature>
<reference evidence="3" key="1">
    <citation type="submission" date="2018-06" db="EMBL/GenBank/DDBJ databases">
        <title>Genome assembly of Danube salmon.</title>
        <authorList>
            <person name="Macqueen D.J."/>
            <person name="Gundappa M.K."/>
        </authorList>
    </citation>
    <scope>NUCLEOTIDE SEQUENCE [LARGE SCALE GENOMIC DNA]</scope>
</reference>
<evidence type="ECO:0000256" key="1">
    <source>
        <dbReference type="SAM" id="MobiDB-lite"/>
    </source>
</evidence>
<feature type="compositionally biased region" description="Polar residues" evidence="1">
    <location>
        <begin position="10"/>
        <end position="20"/>
    </location>
</feature>
<dbReference type="Ensembl" id="ENSHHUT00000027945.1">
    <property type="protein sequence ID" value="ENSHHUP00000026884.1"/>
    <property type="gene ID" value="ENSHHUG00000017016.1"/>
</dbReference>
<protein>
    <submittedName>
        <fullName evidence="2">Uncharacterized protein</fullName>
    </submittedName>
</protein>
<dbReference type="Proteomes" id="UP000314982">
    <property type="component" value="Unassembled WGS sequence"/>
</dbReference>
<keyword evidence="3" id="KW-1185">Reference proteome</keyword>
<proteinExistence type="predicted"/>
<reference evidence="2" key="3">
    <citation type="submission" date="2025-09" db="UniProtKB">
        <authorList>
            <consortium name="Ensembl"/>
        </authorList>
    </citation>
    <scope>IDENTIFICATION</scope>
</reference>
<evidence type="ECO:0000313" key="2">
    <source>
        <dbReference type="Ensembl" id="ENSHHUP00000026884.1"/>
    </source>
</evidence>
<organism evidence="2 3">
    <name type="scientific">Hucho hucho</name>
    <name type="common">huchen</name>
    <dbReference type="NCBI Taxonomy" id="62062"/>
    <lineage>
        <taxon>Eukaryota</taxon>
        <taxon>Metazoa</taxon>
        <taxon>Chordata</taxon>
        <taxon>Craniata</taxon>
        <taxon>Vertebrata</taxon>
        <taxon>Euteleostomi</taxon>
        <taxon>Actinopterygii</taxon>
        <taxon>Neopterygii</taxon>
        <taxon>Teleostei</taxon>
        <taxon>Protacanthopterygii</taxon>
        <taxon>Salmoniformes</taxon>
        <taxon>Salmonidae</taxon>
        <taxon>Salmoninae</taxon>
        <taxon>Hucho</taxon>
    </lineage>
</organism>
<dbReference type="AlphaFoldDB" id="A0A4W5LMC2"/>
<dbReference type="STRING" id="62062.ENSHHUP00000026884"/>
<accession>A0A4W5LMC2</accession>
<name>A0A4W5LMC2_9TELE</name>
<reference evidence="2" key="2">
    <citation type="submission" date="2025-08" db="UniProtKB">
        <authorList>
            <consortium name="Ensembl"/>
        </authorList>
    </citation>
    <scope>IDENTIFICATION</scope>
</reference>
<sequence length="86" mass="9349">MILKSRAKETGSSTSLTSHPVPQAVNIVGGATGLIPSQLLEEKRKAFVRREWNGSGVLCGTLTGKKKKKKKMMYLMSKNAGEFSSH</sequence>
<evidence type="ECO:0000313" key="3">
    <source>
        <dbReference type="Proteomes" id="UP000314982"/>
    </source>
</evidence>